<evidence type="ECO:0000256" key="2">
    <source>
        <dbReference type="ARBA" id="ARBA00022692"/>
    </source>
</evidence>
<feature type="region of interest" description="Disordered" evidence="5">
    <location>
        <begin position="1"/>
        <end position="132"/>
    </location>
</feature>
<dbReference type="FunFam" id="1.20.1250.20:FF:000011">
    <property type="entry name" value="MFS multidrug transporter, putative"/>
    <property type="match status" value="1"/>
</dbReference>
<dbReference type="Pfam" id="PF07690">
    <property type="entry name" value="MFS_1"/>
    <property type="match status" value="1"/>
</dbReference>
<feature type="transmembrane region" description="Helical" evidence="6">
    <location>
        <begin position="236"/>
        <end position="258"/>
    </location>
</feature>
<reference evidence="8" key="1">
    <citation type="submission" date="2016-04" db="EMBL/GenBank/DDBJ databases">
        <authorList>
            <person name="Nguyen H.D."/>
            <person name="Samba Siva P."/>
            <person name="Cullis J."/>
            <person name="Levesque C.A."/>
            <person name="Hambleton S."/>
        </authorList>
    </citation>
    <scope>NUCLEOTIDE SEQUENCE</scope>
    <source>
        <strain evidence="8">DAOMC 236416</strain>
    </source>
</reference>
<keyword evidence="3 6" id="KW-1133">Transmembrane helix</keyword>
<dbReference type="InterPro" id="IPR020846">
    <property type="entry name" value="MFS_dom"/>
</dbReference>
<dbReference type="CDD" id="cd17323">
    <property type="entry name" value="MFS_Tpo1_MDR_like"/>
    <property type="match status" value="1"/>
</dbReference>
<feature type="transmembrane region" description="Helical" evidence="6">
    <location>
        <begin position="301"/>
        <end position="329"/>
    </location>
</feature>
<evidence type="ECO:0000256" key="3">
    <source>
        <dbReference type="ARBA" id="ARBA00022989"/>
    </source>
</evidence>
<feature type="transmembrane region" description="Helical" evidence="6">
    <location>
        <begin position="459"/>
        <end position="481"/>
    </location>
</feature>
<dbReference type="Gene3D" id="1.20.1250.20">
    <property type="entry name" value="MFS general substrate transporter like domains"/>
    <property type="match status" value="1"/>
</dbReference>
<evidence type="ECO:0000256" key="5">
    <source>
        <dbReference type="SAM" id="MobiDB-lite"/>
    </source>
</evidence>
<sequence length="643" mass="70270">MPTSPMQGMRSSNDLTDATLTPDSPVSEPKPWDGTKDEATQDQLSTSGRSLYETPGEGPQFLFGRARTSHSIPLAPKAEESENVDEGNREGGSDAEGKSEAQQKGDERKESSEQDQDEEDKNKIEWDGPNDPENPQNFSLKYKWALTLLVSLLTLNVTFASSAPSSATMAIASRFGLTMVQSQLVTSVFLWGYCAGPFIWSASSEIFGRRPIFVISFLGYTLFILGQALAKNPETLLVTRFLSGVFASAPLTNAGGLIADIHDAKEKGKAITIFTAAVFGGPSLGPIVGSFVTEGWRWEGVFWVLFAFAGVCWILIVAFLPETFAPVLLAKKAKRLRKEDPEKYKDAYAEHEKMTNETSTLAIIKKTIVTPFKIMSMEIILILITIYLSVVYAVLYALFEAFPVIFSDIHGMSMGVASLPFLAILVGSLIGAGLNIFLNHRYRFLQHLWKGAPPPEERLYGAILAGPLLVAGAFALGWTGYKASITPWGAIISAIPLGTAITLVFISLQSFIIDTYGANSASALAGNTIVRSAVAGAFPLFTTQFFRGLGVNWAASIVGWVALVLAPIPLLFYLYGPRIRKTGSSYAPCHDLKRRTELEEEGILPKDSYRAMWGEARTGVKEARRQLLEEERSQKEGESKERA</sequence>
<dbReference type="Proteomes" id="UP000077521">
    <property type="component" value="Unassembled WGS sequence"/>
</dbReference>
<feature type="domain" description="Major facilitator superfamily (MFS) profile" evidence="7">
    <location>
        <begin position="146"/>
        <end position="581"/>
    </location>
</feature>
<reference evidence="8" key="2">
    <citation type="journal article" date="2019" name="IMA Fungus">
        <title>Genome sequencing and comparison of five Tilletia species to identify candidate genes for the detection of regulated species infecting wheat.</title>
        <authorList>
            <person name="Nguyen H.D.T."/>
            <person name="Sultana T."/>
            <person name="Kesanakurti P."/>
            <person name="Hambleton S."/>
        </authorList>
    </citation>
    <scope>NUCLEOTIDE SEQUENCE</scope>
    <source>
        <strain evidence="8">DAOMC 236416</strain>
    </source>
</reference>
<protein>
    <recommendedName>
        <fullName evidence="7">Major facilitator superfamily (MFS) profile domain-containing protein</fullName>
    </recommendedName>
</protein>
<feature type="transmembrane region" description="Helical" evidence="6">
    <location>
        <begin position="520"/>
        <end position="541"/>
    </location>
</feature>
<dbReference type="InterPro" id="IPR011701">
    <property type="entry name" value="MFS"/>
</dbReference>
<evidence type="ECO:0000313" key="8">
    <source>
        <dbReference type="EMBL" id="KAE8256286.1"/>
    </source>
</evidence>
<proteinExistence type="predicted"/>
<keyword evidence="4 6" id="KW-0472">Membrane</keyword>
<feature type="compositionally biased region" description="Basic and acidic residues" evidence="5">
    <location>
        <begin position="30"/>
        <end position="39"/>
    </location>
</feature>
<feature type="transmembrane region" description="Helical" evidence="6">
    <location>
        <begin position="144"/>
        <end position="163"/>
    </location>
</feature>
<feature type="compositionally biased region" description="Basic and acidic residues" evidence="5">
    <location>
        <begin position="86"/>
        <end position="112"/>
    </location>
</feature>
<feature type="region of interest" description="Disordered" evidence="5">
    <location>
        <begin position="624"/>
        <end position="643"/>
    </location>
</feature>
<dbReference type="InterPro" id="IPR036259">
    <property type="entry name" value="MFS_trans_sf"/>
</dbReference>
<keyword evidence="2 6" id="KW-0812">Transmembrane</keyword>
<dbReference type="GO" id="GO:0005886">
    <property type="term" value="C:plasma membrane"/>
    <property type="evidence" value="ECO:0007669"/>
    <property type="project" value="TreeGrafter"/>
</dbReference>
<evidence type="ECO:0000259" key="7">
    <source>
        <dbReference type="PROSITE" id="PS50850"/>
    </source>
</evidence>
<feature type="transmembrane region" description="Helical" evidence="6">
    <location>
        <begin position="183"/>
        <end position="200"/>
    </location>
</feature>
<feature type="transmembrane region" description="Helical" evidence="6">
    <location>
        <begin position="379"/>
        <end position="399"/>
    </location>
</feature>
<dbReference type="PROSITE" id="PS50850">
    <property type="entry name" value="MFS"/>
    <property type="match status" value="1"/>
</dbReference>
<feature type="transmembrane region" description="Helical" evidence="6">
    <location>
        <begin position="212"/>
        <end position="230"/>
    </location>
</feature>
<feature type="transmembrane region" description="Helical" evidence="6">
    <location>
        <begin position="419"/>
        <end position="438"/>
    </location>
</feature>
<comment type="caution">
    <text evidence="8">The sequence shown here is derived from an EMBL/GenBank/DDBJ whole genome shotgun (WGS) entry which is preliminary data.</text>
</comment>
<name>A0A8T8T6R1_9BASI</name>
<feature type="compositionally biased region" description="Polar residues" evidence="5">
    <location>
        <begin position="1"/>
        <end position="24"/>
    </location>
</feature>
<comment type="subcellular location">
    <subcellularLocation>
        <location evidence="1">Membrane</location>
        <topology evidence="1">Multi-pass membrane protein</topology>
    </subcellularLocation>
</comment>
<gene>
    <name evidence="8" type="ORF">A4X13_0g2735</name>
</gene>
<feature type="transmembrane region" description="Helical" evidence="6">
    <location>
        <begin position="487"/>
        <end position="508"/>
    </location>
</feature>
<feature type="transmembrane region" description="Helical" evidence="6">
    <location>
        <begin position="270"/>
        <end position="289"/>
    </location>
</feature>
<dbReference type="GO" id="GO:0022857">
    <property type="term" value="F:transmembrane transporter activity"/>
    <property type="evidence" value="ECO:0007669"/>
    <property type="project" value="InterPro"/>
</dbReference>
<evidence type="ECO:0000256" key="1">
    <source>
        <dbReference type="ARBA" id="ARBA00004141"/>
    </source>
</evidence>
<evidence type="ECO:0000313" key="9">
    <source>
        <dbReference type="Proteomes" id="UP000077521"/>
    </source>
</evidence>
<dbReference type="AlphaFoldDB" id="A0A8T8T6R1"/>
<keyword evidence="9" id="KW-1185">Reference proteome</keyword>
<dbReference type="PANTHER" id="PTHR23502">
    <property type="entry name" value="MAJOR FACILITATOR SUPERFAMILY"/>
    <property type="match status" value="1"/>
</dbReference>
<dbReference type="PANTHER" id="PTHR23502:SF74">
    <property type="entry name" value="MAJOR FACILITATOR SUPERFAMILY (MFS) PROFILE DOMAIN-CONTAINING PROTEIN"/>
    <property type="match status" value="1"/>
</dbReference>
<evidence type="ECO:0000256" key="4">
    <source>
        <dbReference type="ARBA" id="ARBA00023136"/>
    </source>
</evidence>
<feature type="transmembrane region" description="Helical" evidence="6">
    <location>
        <begin position="553"/>
        <end position="575"/>
    </location>
</feature>
<evidence type="ECO:0000256" key="6">
    <source>
        <dbReference type="SAM" id="Phobius"/>
    </source>
</evidence>
<dbReference type="EMBL" id="LWDF02000137">
    <property type="protein sequence ID" value="KAE8256286.1"/>
    <property type="molecule type" value="Genomic_DNA"/>
</dbReference>
<accession>A0A8T8T6R1</accession>
<dbReference type="SUPFAM" id="SSF103473">
    <property type="entry name" value="MFS general substrate transporter"/>
    <property type="match status" value="1"/>
</dbReference>
<organism evidence="8 9">
    <name type="scientific">Tilletia indica</name>
    <dbReference type="NCBI Taxonomy" id="43049"/>
    <lineage>
        <taxon>Eukaryota</taxon>
        <taxon>Fungi</taxon>
        <taxon>Dikarya</taxon>
        <taxon>Basidiomycota</taxon>
        <taxon>Ustilaginomycotina</taxon>
        <taxon>Exobasidiomycetes</taxon>
        <taxon>Tilletiales</taxon>
        <taxon>Tilletiaceae</taxon>
        <taxon>Tilletia</taxon>
    </lineage>
</organism>